<dbReference type="AlphaFoldDB" id="A0A7S0FIA4"/>
<gene>
    <name evidence="4" type="ORF">MPOL1434_LOCUS1343</name>
</gene>
<proteinExistence type="predicted"/>
<evidence type="ECO:0000256" key="1">
    <source>
        <dbReference type="SAM" id="MobiDB-lite"/>
    </source>
</evidence>
<protein>
    <recommendedName>
        <fullName evidence="3">PDZ domain-containing protein</fullName>
    </recommendedName>
</protein>
<dbReference type="CDD" id="cd00136">
    <property type="entry name" value="PDZ_canonical"/>
    <property type="match status" value="1"/>
</dbReference>
<sequence length="312" mass="33077">MRIGISTSAALLFLSAVSPHLHLVTGFSTHHSSGALFSSSPATLIGSSLFSVPVPAAPNGFHSALDCRLFSSTNAEDIKISTSALDQAKSASTNVFGDEGVDVLEFELKHHKPLGCTAEESLVEGKDGAKHVFVSKVNAEGNAAKGGIKEGDVILAVTGSFEDVMVVAGLGLGKVQPLIAGHPEDEPISIFVARGTDVQSEHDTALVDICTFNEGLDSQIEECIISMNTYDYGFEEDEPTVECGDDDSECLIDQMYGSWGDEMSEFTEQADVDDGATDEQPVKKPAPWSSRSSPSGTFVRDPKTGEMRNIDA</sequence>
<dbReference type="EMBL" id="HBEJ01002268">
    <property type="protein sequence ID" value="CAD8361259.1"/>
    <property type="molecule type" value="Transcribed_RNA"/>
</dbReference>
<keyword evidence="2" id="KW-0732">Signal</keyword>
<feature type="chain" id="PRO_5030506451" description="PDZ domain-containing protein" evidence="2">
    <location>
        <begin position="27"/>
        <end position="312"/>
    </location>
</feature>
<evidence type="ECO:0000259" key="3">
    <source>
        <dbReference type="PROSITE" id="PS50106"/>
    </source>
</evidence>
<organism evidence="4">
    <name type="scientific">Minutocellus polymorphus</name>
    <dbReference type="NCBI Taxonomy" id="265543"/>
    <lineage>
        <taxon>Eukaryota</taxon>
        <taxon>Sar</taxon>
        <taxon>Stramenopiles</taxon>
        <taxon>Ochrophyta</taxon>
        <taxon>Bacillariophyta</taxon>
        <taxon>Mediophyceae</taxon>
        <taxon>Cymatosirophycidae</taxon>
        <taxon>Cymatosirales</taxon>
        <taxon>Cymatosiraceae</taxon>
        <taxon>Minutocellus</taxon>
    </lineage>
</organism>
<dbReference type="InterPro" id="IPR001478">
    <property type="entry name" value="PDZ"/>
</dbReference>
<accession>A0A7S0FIA4</accession>
<feature type="signal peptide" evidence="2">
    <location>
        <begin position="1"/>
        <end position="26"/>
    </location>
</feature>
<dbReference type="SUPFAM" id="SSF50156">
    <property type="entry name" value="PDZ domain-like"/>
    <property type="match status" value="1"/>
</dbReference>
<dbReference type="Pfam" id="PF00595">
    <property type="entry name" value="PDZ"/>
    <property type="match status" value="1"/>
</dbReference>
<feature type="compositionally biased region" description="Acidic residues" evidence="1">
    <location>
        <begin position="263"/>
        <end position="277"/>
    </location>
</feature>
<dbReference type="InterPro" id="IPR036034">
    <property type="entry name" value="PDZ_sf"/>
</dbReference>
<evidence type="ECO:0000256" key="2">
    <source>
        <dbReference type="SAM" id="SignalP"/>
    </source>
</evidence>
<name>A0A7S0FIA4_9STRA</name>
<dbReference type="Gene3D" id="2.30.42.10">
    <property type="match status" value="1"/>
</dbReference>
<dbReference type="PROSITE" id="PS50106">
    <property type="entry name" value="PDZ"/>
    <property type="match status" value="1"/>
</dbReference>
<feature type="compositionally biased region" description="Basic and acidic residues" evidence="1">
    <location>
        <begin position="300"/>
        <end position="312"/>
    </location>
</feature>
<evidence type="ECO:0000313" key="4">
    <source>
        <dbReference type="EMBL" id="CAD8361259.1"/>
    </source>
</evidence>
<feature type="domain" description="PDZ" evidence="3">
    <location>
        <begin position="103"/>
        <end position="159"/>
    </location>
</feature>
<reference evidence="4" key="1">
    <citation type="submission" date="2021-01" db="EMBL/GenBank/DDBJ databases">
        <authorList>
            <person name="Corre E."/>
            <person name="Pelletier E."/>
            <person name="Niang G."/>
            <person name="Scheremetjew M."/>
            <person name="Finn R."/>
            <person name="Kale V."/>
            <person name="Holt S."/>
            <person name="Cochrane G."/>
            <person name="Meng A."/>
            <person name="Brown T."/>
            <person name="Cohen L."/>
        </authorList>
    </citation>
    <scope>NUCLEOTIDE SEQUENCE</scope>
    <source>
        <strain evidence="4">CCMP3303</strain>
    </source>
</reference>
<feature type="region of interest" description="Disordered" evidence="1">
    <location>
        <begin position="263"/>
        <end position="312"/>
    </location>
</feature>